<dbReference type="STRING" id="1123243.SAMN02745190_00011"/>
<evidence type="ECO:0000313" key="4">
    <source>
        <dbReference type="Proteomes" id="UP000184404"/>
    </source>
</evidence>
<proteinExistence type="predicted"/>
<evidence type="ECO:0000313" key="3">
    <source>
        <dbReference type="EMBL" id="SHE28246.1"/>
    </source>
</evidence>
<dbReference type="InterPro" id="IPR052554">
    <property type="entry name" value="2-oxoglutarate_synth_KorC"/>
</dbReference>
<evidence type="ECO:0000256" key="1">
    <source>
        <dbReference type="ARBA" id="ARBA00023002"/>
    </source>
</evidence>
<gene>
    <name evidence="3" type="ORF">SAMN02745190_00011</name>
</gene>
<name>A0A1M4S7R3_9FIRM</name>
<keyword evidence="1" id="KW-0560">Oxidoreductase</keyword>
<sequence length="180" mass="18555">MKQTFRFSGTGGQGLITAGIILAEAALLDGKMAIQSQSYGPEARGGSSKAEVIISDEAIHFGRVMHPETLLVMSQEAADKYSADCTPDSLIITDSLFVENVPVSAHRVDLPITRTAVSTCGKALFANIVALGAVAALTNCVSVESLTKAVLDRVPKGTEDANKKALAAGIALAKGVAKAA</sequence>
<dbReference type="PANTHER" id="PTHR42730:SF1">
    <property type="entry name" value="2-OXOGLUTARATE SYNTHASE SUBUNIT KORC"/>
    <property type="match status" value="1"/>
</dbReference>
<keyword evidence="4" id="KW-1185">Reference proteome</keyword>
<dbReference type="PANTHER" id="PTHR42730">
    <property type="entry name" value="2-OXOGLUTARATE SYNTHASE SUBUNIT KORC"/>
    <property type="match status" value="1"/>
</dbReference>
<accession>A0A1M4S7R3</accession>
<feature type="domain" description="Pyruvate/ketoisovalerate oxidoreductase catalytic" evidence="2">
    <location>
        <begin position="11"/>
        <end position="170"/>
    </location>
</feature>
<dbReference type="InterPro" id="IPR002869">
    <property type="entry name" value="Pyrv_flavodox_OxRed_cen"/>
</dbReference>
<dbReference type="Pfam" id="PF01558">
    <property type="entry name" value="POR"/>
    <property type="match status" value="1"/>
</dbReference>
<evidence type="ECO:0000259" key="2">
    <source>
        <dbReference type="Pfam" id="PF01558"/>
    </source>
</evidence>
<protein>
    <submittedName>
        <fullName evidence="3">2-oxoglutarate ferredoxin oxidoreductase subunit gamma</fullName>
    </submittedName>
</protein>
<dbReference type="RefSeq" id="WP_072934154.1">
    <property type="nucleotide sequence ID" value="NZ_FQUG01000002.1"/>
</dbReference>
<dbReference type="OrthoDB" id="9789125at2"/>
<dbReference type="AlphaFoldDB" id="A0A1M4S7R3"/>
<organism evidence="3 4">
    <name type="scientific">Schwartzia succinivorans DSM 10502</name>
    <dbReference type="NCBI Taxonomy" id="1123243"/>
    <lineage>
        <taxon>Bacteria</taxon>
        <taxon>Bacillati</taxon>
        <taxon>Bacillota</taxon>
        <taxon>Negativicutes</taxon>
        <taxon>Selenomonadales</taxon>
        <taxon>Selenomonadaceae</taxon>
        <taxon>Schwartzia</taxon>
    </lineage>
</organism>
<dbReference type="EMBL" id="FQUG01000002">
    <property type="protein sequence ID" value="SHE28246.1"/>
    <property type="molecule type" value="Genomic_DNA"/>
</dbReference>
<dbReference type="GO" id="GO:0016903">
    <property type="term" value="F:oxidoreductase activity, acting on the aldehyde or oxo group of donors"/>
    <property type="evidence" value="ECO:0007669"/>
    <property type="project" value="InterPro"/>
</dbReference>
<dbReference type="SUPFAM" id="SSF53323">
    <property type="entry name" value="Pyruvate-ferredoxin oxidoreductase, PFOR, domain III"/>
    <property type="match status" value="1"/>
</dbReference>
<dbReference type="InterPro" id="IPR019752">
    <property type="entry name" value="Pyrv/ketoisovalerate_OxRed_cat"/>
</dbReference>
<dbReference type="Proteomes" id="UP000184404">
    <property type="component" value="Unassembled WGS sequence"/>
</dbReference>
<dbReference type="Gene3D" id="3.40.920.10">
    <property type="entry name" value="Pyruvate-ferredoxin oxidoreductase, PFOR, domain III"/>
    <property type="match status" value="1"/>
</dbReference>
<reference evidence="3 4" key="1">
    <citation type="submission" date="2016-11" db="EMBL/GenBank/DDBJ databases">
        <authorList>
            <person name="Jaros S."/>
            <person name="Januszkiewicz K."/>
            <person name="Wedrychowicz H."/>
        </authorList>
    </citation>
    <scope>NUCLEOTIDE SEQUENCE [LARGE SCALE GENOMIC DNA]</scope>
    <source>
        <strain evidence="3 4">DSM 10502</strain>
    </source>
</reference>